<name>A0AAF1BKJ4_9TREE</name>
<proteinExistence type="predicted"/>
<gene>
    <name evidence="2" type="ORF">LOC62_05G007564</name>
</gene>
<dbReference type="Proteomes" id="UP000827549">
    <property type="component" value="Chromosome 5"/>
</dbReference>
<organism evidence="2 3">
    <name type="scientific">Vanrija pseudolonga</name>
    <dbReference type="NCBI Taxonomy" id="143232"/>
    <lineage>
        <taxon>Eukaryota</taxon>
        <taxon>Fungi</taxon>
        <taxon>Dikarya</taxon>
        <taxon>Basidiomycota</taxon>
        <taxon>Agaricomycotina</taxon>
        <taxon>Tremellomycetes</taxon>
        <taxon>Trichosporonales</taxon>
        <taxon>Trichosporonaceae</taxon>
        <taxon>Vanrija</taxon>
    </lineage>
</organism>
<reference evidence="2" key="1">
    <citation type="submission" date="2023-10" db="EMBL/GenBank/DDBJ databases">
        <authorList>
            <person name="Noh H."/>
        </authorList>
    </citation>
    <scope>NUCLEOTIDE SEQUENCE</scope>
    <source>
        <strain evidence="2">DUCC4014</strain>
    </source>
</reference>
<dbReference type="EMBL" id="CP086718">
    <property type="protein sequence ID" value="WOO84042.1"/>
    <property type="molecule type" value="Genomic_DNA"/>
</dbReference>
<feature type="compositionally biased region" description="Basic and acidic residues" evidence="1">
    <location>
        <begin position="21"/>
        <end position="32"/>
    </location>
</feature>
<protein>
    <submittedName>
        <fullName evidence="2">Uncharacterized protein</fullName>
    </submittedName>
</protein>
<evidence type="ECO:0000313" key="2">
    <source>
        <dbReference type="EMBL" id="WOO84042.1"/>
    </source>
</evidence>
<dbReference type="AlphaFoldDB" id="A0AAF1BKJ4"/>
<evidence type="ECO:0000256" key="1">
    <source>
        <dbReference type="SAM" id="MobiDB-lite"/>
    </source>
</evidence>
<accession>A0AAF1BKJ4</accession>
<dbReference type="GeneID" id="87810736"/>
<keyword evidence="3" id="KW-1185">Reference proteome</keyword>
<sequence>MAKEVLVHDFYDADQAREFAASMRERERERQRSASLSDTDEGGLAKARLRMSTPKVSREYVQTQLQYMKAKENPHYVVQSLNTYIDNKLERGRTLEAVGDKLTAIEELLLSKKKLIYLAPGFARVRKQRGLPLTPAVQAALDDMGVDAETAAMTPTPRA</sequence>
<dbReference type="RefSeq" id="XP_062630068.1">
    <property type="nucleotide sequence ID" value="XM_062774084.1"/>
</dbReference>
<evidence type="ECO:0000313" key="3">
    <source>
        <dbReference type="Proteomes" id="UP000827549"/>
    </source>
</evidence>
<feature type="region of interest" description="Disordered" evidence="1">
    <location>
        <begin position="21"/>
        <end position="42"/>
    </location>
</feature>